<keyword evidence="4" id="KW-1185">Reference proteome</keyword>
<dbReference type="RefSeq" id="WP_207860530.1">
    <property type="nucleotide sequence ID" value="NZ_JAFREP010000018.1"/>
</dbReference>
<keyword evidence="1" id="KW-1133">Transmembrane helix</keyword>
<dbReference type="Gene3D" id="3.40.50.880">
    <property type="match status" value="1"/>
</dbReference>
<sequence length="883" mass="97376">MALSWQTPAWWAFLLLAGLGFLALLYLVTWFSPRRTLLGASPPVRLAVLALNLAAFACLALSLFQPRMVPTIDSAQHHLTLLIDASNSMLRTPGGWPALRDDLVAKSTALVDRLPKIQREDAVFSLASFGAGTRTHTEAVPIEELPDTLRNLRRADLAAPRASHLDAGLDHALNLGVDHNARAILLYSDGFPTRQGTIDPARRATQVAVPIHTWTPPGAQPELAVRDLYLPPVIAEKVPTHLRANLRNQRRTAADTTVTLRGYFGEDSVREAGTETQVPADGWGRLRVPMAFRRRGVHYVDLTLSDADGKETHHRRVFAQVTRPPKYLAVGGDNRWVEAFPPDRGWVEPIQAEALTTDIDLTDFDAIIINDVVAGQFPRGALKRIADAVQRQGLGLFFINGDHAGAEDLEATAIMSYSETPIEPLLPVSTEPRPQLPEFSERHIVMMVDASGSMGGPRLKTAQALMGYIVRDLLGRSDRLDLIAFNTEAYHLVDNKLMTPDNKRQALYQINGIEPTGGTDPRLALKLIADRQFSNCGLIFISDGFFAPVDYRPDCRPTVFGIGQSKHSISPSLQKIADPIPVPIGTLPGSLEIPFFDPEERPHFYEREPFVPQRLDFMINQADRLPMPRGPLPGNAITKVRPEAALIAIRPKFTDPVLAYVTRALGTIGAFTSALPPARRGETPPWVDWFERVLPFAAFNRYHIAVQERGDTLVVELNLLAAGGIAPRVSSVDLQWRDRRGFVQILTTRKGDRVGQFIGTLEPRREPDRLEGMLEIREQGADALPRVQRLAMRLPRAGTTPRPGGREAEHFGVNHALLDALRGAGGGTNLDENGTPFVDRSRTAPPGRDLRHFFWLAACLLYGAAVAVRRLAGQRSQVKPSHS</sequence>
<feature type="transmembrane region" description="Helical" evidence="1">
    <location>
        <begin position="12"/>
        <end position="32"/>
    </location>
</feature>
<dbReference type="Proteomes" id="UP000664417">
    <property type="component" value="Unassembled WGS sequence"/>
</dbReference>
<evidence type="ECO:0000259" key="2">
    <source>
        <dbReference type="PROSITE" id="PS50234"/>
    </source>
</evidence>
<evidence type="ECO:0000256" key="1">
    <source>
        <dbReference type="SAM" id="Phobius"/>
    </source>
</evidence>
<accession>A0A8J7QM85</accession>
<feature type="domain" description="VWFA" evidence="2">
    <location>
        <begin position="443"/>
        <end position="544"/>
    </location>
</feature>
<dbReference type="CDD" id="cd00198">
    <property type="entry name" value="vWFA"/>
    <property type="match status" value="2"/>
</dbReference>
<feature type="transmembrane region" description="Helical" evidence="1">
    <location>
        <begin position="44"/>
        <end position="64"/>
    </location>
</feature>
<dbReference type="PANTHER" id="PTHR37947">
    <property type="entry name" value="BLL2462 PROTEIN"/>
    <property type="match status" value="1"/>
</dbReference>
<dbReference type="SUPFAM" id="SSF53300">
    <property type="entry name" value="vWA-like"/>
    <property type="match status" value="2"/>
</dbReference>
<dbReference type="SMART" id="SM00327">
    <property type="entry name" value="VWA"/>
    <property type="match status" value="2"/>
</dbReference>
<dbReference type="InterPro" id="IPR036465">
    <property type="entry name" value="vWFA_dom_sf"/>
</dbReference>
<name>A0A8J7QM85_9BACT</name>
<comment type="caution">
    <text evidence="3">The sequence shown here is derived from an EMBL/GenBank/DDBJ whole genome shotgun (WGS) entry which is preliminary data.</text>
</comment>
<dbReference type="EMBL" id="JAFREP010000018">
    <property type="protein sequence ID" value="MBO1320575.1"/>
    <property type="molecule type" value="Genomic_DNA"/>
</dbReference>
<dbReference type="PROSITE" id="PS50234">
    <property type="entry name" value="VWFA"/>
    <property type="match status" value="1"/>
</dbReference>
<gene>
    <name evidence="3" type="ORF">J3U88_19010</name>
</gene>
<protein>
    <submittedName>
        <fullName evidence="3">VWA domain-containing protein</fullName>
    </submittedName>
</protein>
<keyword evidence="1" id="KW-0472">Membrane</keyword>
<dbReference type="InterPro" id="IPR029062">
    <property type="entry name" value="Class_I_gatase-like"/>
</dbReference>
<dbReference type="AlphaFoldDB" id="A0A8J7QM85"/>
<proteinExistence type="predicted"/>
<dbReference type="InterPro" id="IPR002035">
    <property type="entry name" value="VWF_A"/>
</dbReference>
<reference evidence="3" key="1">
    <citation type="submission" date="2021-03" db="EMBL/GenBank/DDBJ databases">
        <authorList>
            <person name="Wang G."/>
        </authorList>
    </citation>
    <scope>NUCLEOTIDE SEQUENCE</scope>
    <source>
        <strain evidence="3">KCTC 12899</strain>
    </source>
</reference>
<keyword evidence="1" id="KW-0812">Transmembrane</keyword>
<dbReference type="SUPFAM" id="SSF52317">
    <property type="entry name" value="Class I glutamine amidotransferase-like"/>
    <property type="match status" value="1"/>
</dbReference>
<organism evidence="3 4">
    <name type="scientific">Acanthopleuribacter pedis</name>
    <dbReference type="NCBI Taxonomy" id="442870"/>
    <lineage>
        <taxon>Bacteria</taxon>
        <taxon>Pseudomonadati</taxon>
        <taxon>Acidobacteriota</taxon>
        <taxon>Holophagae</taxon>
        <taxon>Acanthopleuribacterales</taxon>
        <taxon>Acanthopleuribacteraceae</taxon>
        <taxon>Acanthopleuribacter</taxon>
    </lineage>
</organism>
<evidence type="ECO:0000313" key="4">
    <source>
        <dbReference type="Proteomes" id="UP000664417"/>
    </source>
</evidence>
<evidence type="ECO:0000313" key="3">
    <source>
        <dbReference type="EMBL" id="MBO1320575.1"/>
    </source>
</evidence>
<dbReference type="PANTHER" id="PTHR37947:SF2">
    <property type="entry name" value="VON WILLEBRAND FACTOR TYPE A"/>
    <property type="match status" value="1"/>
</dbReference>
<dbReference type="Pfam" id="PF13519">
    <property type="entry name" value="VWA_2"/>
    <property type="match status" value="1"/>
</dbReference>
<dbReference type="Gene3D" id="3.40.50.410">
    <property type="entry name" value="von Willebrand factor, type A domain"/>
    <property type="match status" value="1"/>
</dbReference>